<dbReference type="PANTHER" id="PTHR43130:SF11">
    <property type="entry name" value="TRANSCRIPTIONAL REGULATORY PROTEIN"/>
    <property type="match status" value="1"/>
</dbReference>
<evidence type="ECO:0000313" key="2">
    <source>
        <dbReference type="EMBL" id="OAJ55159.1"/>
    </source>
</evidence>
<protein>
    <submittedName>
        <fullName evidence="2">AraC family transcriptional regulator</fullName>
    </submittedName>
</protein>
<dbReference type="PANTHER" id="PTHR43130">
    <property type="entry name" value="ARAC-FAMILY TRANSCRIPTIONAL REGULATOR"/>
    <property type="match status" value="1"/>
</dbReference>
<feature type="domain" description="HTH araC/xylS-type" evidence="1">
    <location>
        <begin position="222"/>
        <end position="320"/>
    </location>
</feature>
<dbReference type="SMART" id="SM00342">
    <property type="entry name" value="HTH_ARAC"/>
    <property type="match status" value="1"/>
</dbReference>
<dbReference type="Gene3D" id="3.40.50.880">
    <property type="match status" value="1"/>
</dbReference>
<dbReference type="EMBL" id="LXJZ01000191">
    <property type="protein sequence ID" value="OAJ55619.1"/>
    <property type="molecule type" value="Genomic_DNA"/>
</dbReference>
<dbReference type="PROSITE" id="PS01124">
    <property type="entry name" value="HTH_ARAC_FAMILY_2"/>
    <property type="match status" value="1"/>
</dbReference>
<reference evidence="4 5" key="1">
    <citation type="submission" date="2016-04" db="EMBL/GenBank/DDBJ databases">
        <title>Reclassification of Paraburkholderia panaciterrae (Farh et al. 2015) Dobritsa &amp; Samadpour 2016 as a later homotypic synonym of Paraburkholderia ginsengiterrae (Farh et al. 2015) Dobritsa &amp; Samadpour 2016.</title>
        <authorList>
            <person name="Dobritsa A.P."/>
            <person name="Kutumbaka K."/>
            <person name="Samadpour M."/>
        </authorList>
    </citation>
    <scope>NUCLEOTIDE SEQUENCE [LARGE SCALE GENOMIC DNA]</scope>
    <source>
        <strain evidence="2 5">DCY85</strain>
        <strain evidence="3 4">DCY85-1</strain>
    </source>
</reference>
<accession>A0A1A9N1L6</accession>
<dbReference type="InterPro" id="IPR018060">
    <property type="entry name" value="HTH_AraC"/>
</dbReference>
<proteinExistence type="predicted"/>
<dbReference type="Pfam" id="PF12833">
    <property type="entry name" value="HTH_18"/>
    <property type="match status" value="1"/>
</dbReference>
<name>A0A1A9N1L6_9BURK</name>
<dbReference type="InterPro" id="IPR029062">
    <property type="entry name" value="Class_I_gatase-like"/>
</dbReference>
<gene>
    <name evidence="3" type="ORF">A6V36_34550</name>
    <name evidence="2" type="ORF">A6V37_33870</name>
</gene>
<evidence type="ECO:0000313" key="4">
    <source>
        <dbReference type="Proteomes" id="UP000077961"/>
    </source>
</evidence>
<dbReference type="EMBL" id="LXKA01000345">
    <property type="protein sequence ID" value="OAJ55159.1"/>
    <property type="molecule type" value="Genomic_DNA"/>
</dbReference>
<dbReference type="STRING" id="1462993.A6V36_34550"/>
<evidence type="ECO:0000259" key="1">
    <source>
        <dbReference type="PROSITE" id="PS01124"/>
    </source>
</evidence>
<dbReference type="InterPro" id="IPR052158">
    <property type="entry name" value="INH-QAR"/>
</dbReference>
<dbReference type="Proteomes" id="UP000077961">
    <property type="component" value="Unassembled WGS sequence"/>
</dbReference>
<dbReference type="AlphaFoldDB" id="A0A1A9N1L6"/>
<dbReference type="Proteomes" id="UP000078116">
    <property type="component" value="Unassembled WGS sequence"/>
</dbReference>
<dbReference type="SUPFAM" id="SSF52317">
    <property type="entry name" value="Class I glutamine amidotransferase-like"/>
    <property type="match status" value="1"/>
</dbReference>
<comment type="caution">
    <text evidence="2">The sequence shown here is derived from an EMBL/GenBank/DDBJ whole genome shotgun (WGS) entry which is preliminary data.</text>
</comment>
<dbReference type="Gene3D" id="1.10.10.60">
    <property type="entry name" value="Homeodomain-like"/>
    <property type="match status" value="1"/>
</dbReference>
<organism evidence="2 5">
    <name type="scientific">Paraburkholderia ginsengiterrae</name>
    <dbReference type="NCBI Taxonomy" id="1462993"/>
    <lineage>
        <taxon>Bacteria</taxon>
        <taxon>Pseudomonadati</taxon>
        <taxon>Pseudomonadota</taxon>
        <taxon>Betaproteobacteria</taxon>
        <taxon>Burkholderiales</taxon>
        <taxon>Burkholderiaceae</taxon>
        <taxon>Paraburkholderia</taxon>
    </lineage>
</organism>
<sequence length="325" mass="35547">MKLTILALDGVFDTGLSAVLDAFTTANDLAAIQQPGVGPHFEIDVIGMRRDVRTGLGMRVPVKPASAMDRPDWLVVPALAKKTPEQLVPALARRDVLDALALLRQSHADGVKIATACIGTFVLAESGLLNGEEATTTWWLAPLFRQRYPEVRLDSARMVVPSGDFTTAGAAMGHLDLALWLLNQASPDLASVVARYLLVDARPSQAPYMIPDHLARADPLVERFERWARGRLAEGFSLDAAASALATSTRTLQRRIEAVLGKSPLSYFQDLRVERAVHLLRTSRLDIEAIASEVGYVDGATLRTLLRRRLGRGVRELRVARVDDM</sequence>
<keyword evidence="4" id="KW-1185">Reference proteome</keyword>
<evidence type="ECO:0000313" key="5">
    <source>
        <dbReference type="Proteomes" id="UP000078116"/>
    </source>
</evidence>
<dbReference type="GO" id="GO:0003700">
    <property type="term" value="F:DNA-binding transcription factor activity"/>
    <property type="evidence" value="ECO:0007669"/>
    <property type="project" value="InterPro"/>
</dbReference>
<dbReference type="OrthoDB" id="9803764at2"/>
<dbReference type="CDD" id="cd03138">
    <property type="entry name" value="GATase1_AraC_2"/>
    <property type="match status" value="1"/>
</dbReference>
<dbReference type="RefSeq" id="WP_064270139.1">
    <property type="nucleotide sequence ID" value="NZ_LXJZ01000191.1"/>
</dbReference>
<dbReference type="GO" id="GO:0043565">
    <property type="term" value="F:sequence-specific DNA binding"/>
    <property type="evidence" value="ECO:0007669"/>
    <property type="project" value="InterPro"/>
</dbReference>
<evidence type="ECO:0000313" key="3">
    <source>
        <dbReference type="EMBL" id="OAJ55619.1"/>
    </source>
</evidence>